<dbReference type="InterPro" id="IPR051333">
    <property type="entry name" value="CLIP_Serine_Protease"/>
</dbReference>
<dbReference type="SMART" id="SM00020">
    <property type="entry name" value="Tryp_SPc"/>
    <property type="match status" value="1"/>
</dbReference>
<dbReference type="InterPro" id="IPR001254">
    <property type="entry name" value="Trypsin_dom"/>
</dbReference>
<feature type="chain" id="PRO_5041245342" description="Peptidase S1 domain-containing protein" evidence="1">
    <location>
        <begin position="23"/>
        <end position="244"/>
    </location>
</feature>
<organism evidence="3 4">
    <name type="scientific">Zophobas morio</name>
    <dbReference type="NCBI Taxonomy" id="2755281"/>
    <lineage>
        <taxon>Eukaryota</taxon>
        <taxon>Metazoa</taxon>
        <taxon>Ecdysozoa</taxon>
        <taxon>Arthropoda</taxon>
        <taxon>Hexapoda</taxon>
        <taxon>Insecta</taxon>
        <taxon>Pterygota</taxon>
        <taxon>Neoptera</taxon>
        <taxon>Endopterygota</taxon>
        <taxon>Coleoptera</taxon>
        <taxon>Polyphaga</taxon>
        <taxon>Cucujiformia</taxon>
        <taxon>Tenebrionidae</taxon>
        <taxon>Zophobas</taxon>
    </lineage>
</organism>
<dbReference type="PROSITE" id="PS50240">
    <property type="entry name" value="TRYPSIN_DOM"/>
    <property type="match status" value="1"/>
</dbReference>
<dbReference type="GO" id="GO:0006508">
    <property type="term" value="P:proteolysis"/>
    <property type="evidence" value="ECO:0007669"/>
    <property type="project" value="InterPro"/>
</dbReference>
<dbReference type="PRINTS" id="PR00722">
    <property type="entry name" value="CHYMOTRYPSIN"/>
</dbReference>
<proteinExistence type="predicted"/>
<dbReference type="PANTHER" id="PTHR24260">
    <property type="match status" value="1"/>
</dbReference>
<keyword evidence="1" id="KW-0732">Signal</keyword>
<evidence type="ECO:0000313" key="4">
    <source>
        <dbReference type="Proteomes" id="UP001168821"/>
    </source>
</evidence>
<evidence type="ECO:0000259" key="2">
    <source>
        <dbReference type="PROSITE" id="PS50240"/>
    </source>
</evidence>
<protein>
    <recommendedName>
        <fullName evidence="2">Peptidase S1 domain-containing protein</fullName>
    </recommendedName>
</protein>
<reference evidence="3" key="1">
    <citation type="journal article" date="2023" name="G3 (Bethesda)">
        <title>Whole genome assemblies of Zophobas morio and Tenebrio molitor.</title>
        <authorList>
            <person name="Kaur S."/>
            <person name="Stinson S.A."/>
            <person name="diCenzo G.C."/>
        </authorList>
    </citation>
    <scope>NUCLEOTIDE SEQUENCE</scope>
    <source>
        <strain evidence="3">QUZm001</strain>
    </source>
</reference>
<dbReference type="PROSITE" id="PS00134">
    <property type="entry name" value="TRYPSIN_HIS"/>
    <property type="match status" value="1"/>
</dbReference>
<dbReference type="CDD" id="cd00190">
    <property type="entry name" value="Tryp_SPc"/>
    <property type="match status" value="1"/>
</dbReference>
<dbReference type="InterPro" id="IPR009003">
    <property type="entry name" value="Peptidase_S1_PA"/>
</dbReference>
<feature type="signal peptide" evidence="1">
    <location>
        <begin position="1"/>
        <end position="22"/>
    </location>
</feature>
<dbReference type="GO" id="GO:0004252">
    <property type="term" value="F:serine-type endopeptidase activity"/>
    <property type="evidence" value="ECO:0007669"/>
    <property type="project" value="InterPro"/>
</dbReference>
<comment type="caution">
    <text evidence="3">The sequence shown here is derived from an EMBL/GenBank/DDBJ whole genome shotgun (WGS) entry which is preliminary data.</text>
</comment>
<dbReference type="Pfam" id="PF00089">
    <property type="entry name" value="Trypsin"/>
    <property type="match status" value="1"/>
</dbReference>
<dbReference type="Proteomes" id="UP001168821">
    <property type="component" value="Unassembled WGS sequence"/>
</dbReference>
<accession>A0AA38MH89</accession>
<dbReference type="Gene3D" id="2.40.10.10">
    <property type="entry name" value="Trypsin-like serine proteases"/>
    <property type="match status" value="2"/>
</dbReference>
<dbReference type="InterPro" id="IPR043504">
    <property type="entry name" value="Peptidase_S1_PA_chymotrypsin"/>
</dbReference>
<dbReference type="InterPro" id="IPR001314">
    <property type="entry name" value="Peptidase_S1A"/>
</dbReference>
<dbReference type="InterPro" id="IPR018114">
    <property type="entry name" value="TRYPSIN_HIS"/>
</dbReference>
<gene>
    <name evidence="3" type="ORF">Zmor_015515</name>
</gene>
<evidence type="ECO:0000313" key="3">
    <source>
        <dbReference type="EMBL" id="KAJ3656436.1"/>
    </source>
</evidence>
<feature type="domain" description="Peptidase S1" evidence="2">
    <location>
        <begin position="32"/>
        <end position="239"/>
    </location>
</feature>
<sequence>MNRHGLICFYASVIIYIYKVEATTERDYGTRIIGGQEAFAGQFPFAAAVHVQTTDSKFFCGGALTGNDWVITAGHCVYNGVLFTIQLGSNHLESDDSGRMTIATSTPIDYTIYLNPVFPPEYSLQDNAPVYVLGWGQTSDTDPELSNELRFLYIRTISNAECRTIYGDQITDNMVCVAGNYNEGTCIGDNGSPLVQSYGKYYALVGVASFVSANGCESVDPLGYTRTYPYLEWIQNNTRQEEYV</sequence>
<dbReference type="AlphaFoldDB" id="A0AA38MH89"/>
<dbReference type="PANTHER" id="PTHR24260:SF136">
    <property type="entry name" value="GH08193P-RELATED"/>
    <property type="match status" value="1"/>
</dbReference>
<evidence type="ECO:0000256" key="1">
    <source>
        <dbReference type="SAM" id="SignalP"/>
    </source>
</evidence>
<keyword evidence="4" id="KW-1185">Reference proteome</keyword>
<name>A0AA38MH89_9CUCU</name>
<dbReference type="SUPFAM" id="SSF50494">
    <property type="entry name" value="Trypsin-like serine proteases"/>
    <property type="match status" value="1"/>
</dbReference>
<dbReference type="EMBL" id="JALNTZ010000004">
    <property type="protein sequence ID" value="KAJ3656436.1"/>
    <property type="molecule type" value="Genomic_DNA"/>
</dbReference>